<keyword evidence="8" id="KW-1185">Reference proteome</keyword>
<dbReference type="Gene3D" id="3.30.1150.10">
    <property type="match status" value="1"/>
</dbReference>
<dbReference type="InterPro" id="IPR037682">
    <property type="entry name" value="TonB_C"/>
</dbReference>
<evidence type="ECO:0000313" key="8">
    <source>
        <dbReference type="Proteomes" id="UP001382935"/>
    </source>
</evidence>
<dbReference type="InterPro" id="IPR006260">
    <property type="entry name" value="TonB/TolA_C"/>
</dbReference>
<keyword evidence="3" id="KW-1133">Transmembrane helix</keyword>
<dbReference type="NCBIfam" id="TIGR01352">
    <property type="entry name" value="tonB_Cterm"/>
    <property type="match status" value="1"/>
</dbReference>
<reference evidence="7 8" key="1">
    <citation type="submission" date="2024-02" db="EMBL/GenBank/DDBJ databases">
        <title>Full genome sequence of Sphingomonas kaistensis.</title>
        <authorList>
            <person name="Poletto B.L."/>
            <person name="Silva G."/>
            <person name="Galante D."/>
            <person name="Campos K.R."/>
            <person name="Santos M.B.N."/>
            <person name="Sacchi C.T."/>
        </authorList>
    </citation>
    <scope>NUCLEOTIDE SEQUENCE [LARGE SCALE GENOMIC DNA]</scope>
    <source>
        <strain evidence="7 8">MA4R</strain>
    </source>
</reference>
<gene>
    <name evidence="7" type="ORF">V6R86_02900</name>
</gene>
<dbReference type="Pfam" id="PF03544">
    <property type="entry name" value="TonB_C"/>
    <property type="match status" value="1"/>
</dbReference>
<dbReference type="RefSeq" id="WP_338501933.1">
    <property type="nucleotide sequence ID" value="NZ_CP145607.1"/>
</dbReference>
<keyword evidence="4" id="KW-0472">Membrane</keyword>
<accession>A0ABZ2FZE6</accession>
<dbReference type="Proteomes" id="UP001382935">
    <property type="component" value="Chromosome"/>
</dbReference>
<comment type="subcellular location">
    <subcellularLocation>
        <location evidence="1">Membrane</location>
        <topology evidence="1">Single-pass membrane protein</topology>
    </subcellularLocation>
</comment>
<evidence type="ECO:0000256" key="1">
    <source>
        <dbReference type="ARBA" id="ARBA00004167"/>
    </source>
</evidence>
<dbReference type="SUPFAM" id="SSF74653">
    <property type="entry name" value="TolA/TonB C-terminal domain"/>
    <property type="match status" value="1"/>
</dbReference>
<protein>
    <submittedName>
        <fullName evidence="7">Energy transducer TonB</fullName>
    </submittedName>
</protein>
<proteinExistence type="predicted"/>
<name>A0ABZ2FZE6_9SPHN</name>
<feature type="domain" description="TonB C-terminal" evidence="6">
    <location>
        <begin position="21"/>
        <end position="117"/>
    </location>
</feature>
<feature type="signal peptide" evidence="5">
    <location>
        <begin position="1"/>
        <end position="19"/>
    </location>
</feature>
<evidence type="ECO:0000259" key="6">
    <source>
        <dbReference type="PROSITE" id="PS52015"/>
    </source>
</evidence>
<evidence type="ECO:0000256" key="3">
    <source>
        <dbReference type="ARBA" id="ARBA00022989"/>
    </source>
</evidence>
<dbReference type="EMBL" id="CP145607">
    <property type="protein sequence ID" value="WWM69668.1"/>
    <property type="molecule type" value="Genomic_DNA"/>
</dbReference>
<sequence>MRPSILFAGILAAAMTANASAQRSGLDNAAVIQKLYPPRALAAGEQGVVGFEVSLDKAGHPTACQVTQSSGFPRLDQETCAVITQHAVFGTNAGVGSGSSKHAGTIAWTLPAGVTPATNAAAVVTAPGKIKCRRFVRTGTIIGYERVCMTEAEWQEARLDSKANWEDLQGKGWKQGL</sequence>
<evidence type="ECO:0000313" key="7">
    <source>
        <dbReference type="EMBL" id="WWM69668.1"/>
    </source>
</evidence>
<evidence type="ECO:0000256" key="5">
    <source>
        <dbReference type="SAM" id="SignalP"/>
    </source>
</evidence>
<feature type="chain" id="PRO_5045663686" evidence="5">
    <location>
        <begin position="20"/>
        <end position="177"/>
    </location>
</feature>
<keyword evidence="2" id="KW-0812">Transmembrane</keyword>
<dbReference type="PROSITE" id="PS52015">
    <property type="entry name" value="TONB_CTD"/>
    <property type="match status" value="1"/>
</dbReference>
<keyword evidence="5" id="KW-0732">Signal</keyword>
<evidence type="ECO:0000256" key="2">
    <source>
        <dbReference type="ARBA" id="ARBA00022692"/>
    </source>
</evidence>
<organism evidence="7 8">
    <name type="scientific">Sphingomonas kaistensis</name>
    <dbReference type="NCBI Taxonomy" id="298708"/>
    <lineage>
        <taxon>Bacteria</taxon>
        <taxon>Pseudomonadati</taxon>
        <taxon>Pseudomonadota</taxon>
        <taxon>Alphaproteobacteria</taxon>
        <taxon>Sphingomonadales</taxon>
        <taxon>Sphingomonadaceae</taxon>
        <taxon>Sphingomonas</taxon>
    </lineage>
</organism>
<evidence type="ECO:0000256" key="4">
    <source>
        <dbReference type="ARBA" id="ARBA00023136"/>
    </source>
</evidence>